<dbReference type="OrthoDB" id="7989657at2"/>
<dbReference type="InterPro" id="IPR036412">
    <property type="entry name" value="HAD-like_sf"/>
</dbReference>
<organism evidence="4 5">
    <name type="scientific">Lichenibacterium ramalinae</name>
    <dbReference type="NCBI Taxonomy" id="2316527"/>
    <lineage>
        <taxon>Bacteria</taxon>
        <taxon>Pseudomonadati</taxon>
        <taxon>Pseudomonadota</taxon>
        <taxon>Alphaproteobacteria</taxon>
        <taxon>Hyphomicrobiales</taxon>
        <taxon>Lichenihabitantaceae</taxon>
        <taxon>Lichenibacterium</taxon>
    </lineage>
</organism>
<reference evidence="4 5" key="1">
    <citation type="submission" date="2018-09" db="EMBL/GenBank/DDBJ databases">
        <authorList>
            <person name="Grouzdev D.S."/>
            <person name="Krutkina M.S."/>
        </authorList>
    </citation>
    <scope>NUCLEOTIDE SEQUENCE [LARGE SCALE GENOMIC DNA]</scope>
    <source>
        <strain evidence="4 5">RmlP001</strain>
    </source>
</reference>
<keyword evidence="2 3" id="KW-0378">Hydrolase</keyword>
<dbReference type="NCBIfam" id="TIGR01493">
    <property type="entry name" value="HAD-SF-IA-v2"/>
    <property type="match status" value="1"/>
</dbReference>
<accession>A0A4Q2RAU4</accession>
<protein>
    <recommendedName>
        <fullName evidence="3">(S)-2-haloacid dehalogenase</fullName>
        <ecNumber evidence="3">3.8.1.2</ecNumber>
    </recommendedName>
    <alternativeName>
        <fullName evidence="3">2-haloalkanoic acid dehalogenase</fullName>
    </alternativeName>
    <alternativeName>
        <fullName evidence="3">Halocarboxylic acid halidohydrolase</fullName>
    </alternativeName>
    <alternativeName>
        <fullName evidence="3">L-2-haloacid dehalogenase</fullName>
    </alternativeName>
</protein>
<dbReference type="SFLD" id="SFLDS00003">
    <property type="entry name" value="Haloacid_Dehalogenase"/>
    <property type="match status" value="1"/>
</dbReference>
<dbReference type="InterPro" id="IPR006328">
    <property type="entry name" value="2-HAD"/>
</dbReference>
<evidence type="ECO:0000313" key="4">
    <source>
        <dbReference type="EMBL" id="RYB04220.1"/>
    </source>
</evidence>
<proteinExistence type="inferred from homology"/>
<dbReference type="Pfam" id="PF00702">
    <property type="entry name" value="Hydrolase"/>
    <property type="match status" value="1"/>
</dbReference>
<dbReference type="EC" id="3.8.1.2" evidence="3"/>
<dbReference type="GO" id="GO:0018784">
    <property type="term" value="F:(S)-2-haloacid dehalogenase activity"/>
    <property type="evidence" value="ECO:0007669"/>
    <property type="project" value="UniProtKB-UniRule"/>
</dbReference>
<dbReference type="PRINTS" id="PR00413">
    <property type="entry name" value="HADHALOGNASE"/>
</dbReference>
<comment type="catalytic activity">
    <reaction evidence="3">
        <text>an (S)-2-haloacid + H2O = a (2R)-2-hydroxycarboxylate + a halide anion + H(+)</text>
        <dbReference type="Rhea" id="RHEA:11192"/>
        <dbReference type="ChEBI" id="CHEBI:15377"/>
        <dbReference type="ChEBI" id="CHEBI:15378"/>
        <dbReference type="ChEBI" id="CHEBI:16042"/>
        <dbReference type="ChEBI" id="CHEBI:58314"/>
        <dbReference type="ChEBI" id="CHEBI:137405"/>
        <dbReference type="EC" id="3.8.1.2"/>
    </reaction>
</comment>
<name>A0A4Q2RAU4_9HYPH</name>
<sequence length="229" mass="24569">MTDTASPTVLVFDVNETLLDIETLAPLFARVFGDAAVLRDWFAQTILHAEAATLAGHYLPFGRLAGGVLRMLGTVRGVPVGEADVEELRTRTLAMPPHPDVVPALRRLAAARFRLVTLTNSAPDPAVNPLERAGVAPLLERQFTVDAVRRFKPAPEVYRQVSDALGLPGPDFCLVAAHHWDTVGAQALGWAGALVTRPGNAAVPALPQPDVTAPDLEALAEAMIGRWRR</sequence>
<dbReference type="AlphaFoldDB" id="A0A4Q2RAU4"/>
<evidence type="ECO:0000313" key="5">
    <source>
        <dbReference type="Proteomes" id="UP000289411"/>
    </source>
</evidence>
<evidence type="ECO:0000256" key="1">
    <source>
        <dbReference type="ARBA" id="ARBA00008106"/>
    </source>
</evidence>
<dbReference type="EMBL" id="QYBC01000011">
    <property type="protein sequence ID" value="RYB04220.1"/>
    <property type="molecule type" value="Genomic_DNA"/>
</dbReference>
<dbReference type="Gene3D" id="1.10.150.240">
    <property type="entry name" value="Putative phosphatase, domain 2"/>
    <property type="match status" value="1"/>
</dbReference>
<dbReference type="InterPro" id="IPR006439">
    <property type="entry name" value="HAD-SF_hydro_IA"/>
</dbReference>
<dbReference type="CDD" id="cd02588">
    <property type="entry name" value="HAD_L2-DEX"/>
    <property type="match status" value="1"/>
</dbReference>
<comment type="function">
    <text evidence="3">Catalyzes the hydrolytic dehalogenation of small (S)-2-haloalkanoic acids to yield the corresponding (R)-2-hydroxyalkanoic acids.</text>
</comment>
<dbReference type="InterPro" id="IPR051540">
    <property type="entry name" value="S-2-haloacid_dehalogenase"/>
</dbReference>
<evidence type="ECO:0000256" key="2">
    <source>
        <dbReference type="ARBA" id="ARBA00022801"/>
    </source>
</evidence>
<gene>
    <name evidence="4" type="ORF">D3272_14535</name>
</gene>
<dbReference type="SUPFAM" id="SSF56784">
    <property type="entry name" value="HAD-like"/>
    <property type="match status" value="1"/>
</dbReference>
<dbReference type="NCBIfam" id="TIGR01428">
    <property type="entry name" value="HAD_type_II"/>
    <property type="match status" value="1"/>
</dbReference>
<dbReference type="PANTHER" id="PTHR43316">
    <property type="entry name" value="HYDROLASE, HALOACID DELAHOGENASE-RELATED"/>
    <property type="match status" value="1"/>
</dbReference>
<dbReference type="RefSeq" id="WP_129219917.1">
    <property type="nucleotide sequence ID" value="NZ_QYBC01000011.1"/>
</dbReference>
<dbReference type="InterPro" id="IPR023198">
    <property type="entry name" value="PGP-like_dom2"/>
</dbReference>
<comment type="similarity">
    <text evidence="1 3">Belongs to the HAD-like hydrolase superfamily. S-2-haloalkanoic acid dehalogenase family.</text>
</comment>
<dbReference type="SFLD" id="SFLDG01129">
    <property type="entry name" value="C1.5:_HAD__Beta-PGM__Phosphata"/>
    <property type="match status" value="1"/>
</dbReference>
<dbReference type="Proteomes" id="UP000289411">
    <property type="component" value="Unassembled WGS sequence"/>
</dbReference>
<comment type="caution">
    <text evidence="4">The sequence shown here is derived from an EMBL/GenBank/DDBJ whole genome shotgun (WGS) entry which is preliminary data.</text>
</comment>
<evidence type="ECO:0000256" key="3">
    <source>
        <dbReference type="RuleBase" id="RU368077"/>
    </source>
</evidence>
<dbReference type="PANTHER" id="PTHR43316:SF3">
    <property type="entry name" value="HALOACID DEHALOGENASE, TYPE II (AFU_ORTHOLOGUE AFUA_2G07750)-RELATED"/>
    <property type="match status" value="1"/>
</dbReference>
<reference evidence="4 5" key="2">
    <citation type="submission" date="2019-02" db="EMBL/GenBank/DDBJ databases">
        <title>'Lichenibacterium ramalinii' gen. nov. sp. nov., 'Lichenibacterium minor' gen. nov. sp. nov.</title>
        <authorList>
            <person name="Pankratov T."/>
        </authorList>
    </citation>
    <scope>NUCLEOTIDE SEQUENCE [LARGE SCALE GENOMIC DNA]</scope>
    <source>
        <strain evidence="4 5">RmlP001</strain>
    </source>
</reference>
<dbReference type="InterPro" id="IPR023214">
    <property type="entry name" value="HAD_sf"/>
</dbReference>
<keyword evidence="5" id="KW-1185">Reference proteome</keyword>
<dbReference type="Gene3D" id="3.40.50.1000">
    <property type="entry name" value="HAD superfamily/HAD-like"/>
    <property type="match status" value="1"/>
</dbReference>